<gene>
    <name evidence="6" type="ORF">FVP33_05660</name>
</gene>
<dbReference type="PROSITE" id="PS50949">
    <property type="entry name" value="HTH_GNTR"/>
    <property type="match status" value="1"/>
</dbReference>
<evidence type="ECO:0000256" key="1">
    <source>
        <dbReference type="ARBA" id="ARBA00023015"/>
    </source>
</evidence>
<dbReference type="InterPro" id="IPR036388">
    <property type="entry name" value="WH-like_DNA-bd_sf"/>
</dbReference>
<keyword evidence="3" id="KW-0804">Transcription</keyword>
<dbReference type="PANTHER" id="PTHR43537:SF5">
    <property type="entry name" value="UXU OPERON TRANSCRIPTIONAL REGULATOR"/>
    <property type="match status" value="1"/>
</dbReference>
<accession>A0A5C8UT61</accession>
<dbReference type="PRINTS" id="PR00035">
    <property type="entry name" value="HTHGNTR"/>
</dbReference>
<evidence type="ECO:0000313" key="7">
    <source>
        <dbReference type="Proteomes" id="UP000321379"/>
    </source>
</evidence>
<dbReference type="AlphaFoldDB" id="A0A5C8UT61"/>
<evidence type="ECO:0000313" key="6">
    <source>
        <dbReference type="EMBL" id="TXN31080.1"/>
    </source>
</evidence>
<dbReference type="SMART" id="SM00895">
    <property type="entry name" value="FCD"/>
    <property type="match status" value="1"/>
</dbReference>
<comment type="caution">
    <text evidence="6">The sequence shown here is derived from an EMBL/GenBank/DDBJ whole genome shotgun (WGS) entry which is preliminary data.</text>
</comment>
<reference evidence="6 7" key="1">
    <citation type="submission" date="2019-08" db="EMBL/GenBank/DDBJ databases">
        <title>Bacterial whole genome sequence for Glaciihabitans sp. CHu50b-6-2.</title>
        <authorList>
            <person name="Jin L."/>
        </authorList>
    </citation>
    <scope>NUCLEOTIDE SEQUENCE [LARGE SCALE GENOMIC DNA]</scope>
    <source>
        <strain evidence="6 7">CHu50b-6-2</strain>
    </source>
</reference>
<feature type="compositionally biased region" description="Polar residues" evidence="4">
    <location>
        <begin position="250"/>
        <end position="262"/>
    </location>
</feature>
<dbReference type="InterPro" id="IPR008920">
    <property type="entry name" value="TF_FadR/GntR_C"/>
</dbReference>
<dbReference type="PANTHER" id="PTHR43537">
    <property type="entry name" value="TRANSCRIPTIONAL REGULATOR, GNTR FAMILY"/>
    <property type="match status" value="1"/>
</dbReference>
<dbReference type="GO" id="GO:0003700">
    <property type="term" value="F:DNA-binding transcription factor activity"/>
    <property type="evidence" value="ECO:0007669"/>
    <property type="project" value="InterPro"/>
</dbReference>
<evidence type="ECO:0000256" key="2">
    <source>
        <dbReference type="ARBA" id="ARBA00023125"/>
    </source>
</evidence>
<organism evidence="6 7">
    <name type="scientific">Lacisediminihabitans profunda</name>
    <dbReference type="NCBI Taxonomy" id="2594790"/>
    <lineage>
        <taxon>Bacteria</taxon>
        <taxon>Bacillati</taxon>
        <taxon>Actinomycetota</taxon>
        <taxon>Actinomycetes</taxon>
        <taxon>Micrococcales</taxon>
        <taxon>Microbacteriaceae</taxon>
        <taxon>Lacisediminihabitans</taxon>
    </lineage>
</organism>
<dbReference type="InterPro" id="IPR011711">
    <property type="entry name" value="GntR_C"/>
</dbReference>
<keyword evidence="2" id="KW-0238">DNA-binding</keyword>
<keyword evidence="1" id="KW-0805">Transcription regulation</keyword>
<protein>
    <submittedName>
        <fullName evidence="6">FadR family transcriptional regulator</fullName>
    </submittedName>
</protein>
<sequence length="273" mass="29406">MDTPDPEFVAESAEGRTAPLRSQTDVVVHDIKDMIIRGTLVAGARLPVEKDLAASLGVSRSSLREGVRALAIMGVLETRQGDGTYVTSLDASLLLAPMGFLVDLQSSADSQHISSVRRVLEVEAAARASLLITEEQVAEAGRLLGTIDDVIDDASAHDLDAIMNVDIEFHRVIARASGNPALEALIEALASRTIRTRMWRAMTEPDVIRHTHREHHDILRAVASGDPDRARLAMSVHLIEVEDFIASHPGASTQASTRTSTDPPLRGDAPPPE</sequence>
<keyword evidence="7" id="KW-1185">Reference proteome</keyword>
<dbReference type="Pfam" id="PF07729">
    <property type="entry name" value="FCD"/>
    <property type="match status" value="1"/>
</dbReference>
<name>A0A5C8UT61_9MICO</name>
<dbReference type="Pfam" id="PF00392">
    <property type="entry name" value="GntR"/>
    <property type="match status" value="1"/>
</dbReference>
<dbReference type="CDD" id="cd07377">
    <property type="entry name" value="WHTH_GntR"/>
    <property type="match status" value="1"/>
</dbReference>
<dbReference type="GO" id="GO:0003677">
    <property type="term" value="F:DNA binding"/>
    <property type="evidence" value="ECO:0007669"/>
    <property type="project" value="UniProtKB-KW"/>
</dbReference>
<dbReference type="Gene3D" id="1.10.10.10">
    <property type="entry name" value="Winged helix-like DNA-binding domain superfamily/Winged helix DNA-binding domain"/>
    <property type="match status" value="1"/>
</dbReference>
<evidence type="ECO:0000256" key="4">
    <source>
        <dbReference type="SAM" id="MobiDB-lite"/>
    </source>
</evidence>
<feature type="region of interest" description="Disordered" evidence="4">
    <location>
        <begin position="249"/>
        <end position="273"/>
    </location>
</feature>
<feature type="domain" description="HTH gntR-type" evidence="5">
    <location>
        <begin position="21"/>
        <end position="89"/>
    </location>
</feature>
<dbReference type="Gene3D" id="1.20.120.530">
    <property type="entry name" value="GntR ligand-binding domain-like"/>
    <property type="match status" value="1"/>
</dbReference>
<dbReference type="InterPro" id="IPR000524">
    <property type="entry name" value="Tscrpt_reg_HTH_GntR"/>
</dbReference>
<evidence type="ECO:0000256" key="3">
    <source>
        <dbReference type="ARBA" id="ARBA00023163"/>
    </source>
</evidence>
<dbReference type="SUPFAM" id="SSF48008">
    <property type="entry name" value="GntR ligand-binding domain-like"/>
    <property type="match status" value="1"/>
</dbReference>
<dbReference type="EMBL" id="VRMG01000005">
    <property type="protein sequence ID" value="TXN31080.1"/>
    <property type="molecule type" value="Genomic_DNA"/>
</dbReference>
<dbReference type="SMART" id="SM00345">
    <property type="entry name" value="HTH_GNTR"/>
    <property type="match status" value="1"/>
</dbReference>
<dbReference type="SUPFAM" id="SSF46785">
    <property type="entry name" value="Winged helix' DNA-binding domain"/>
    <property type="match status" value="1"/>
</dbReference>
<dbReference type="RefSeq" id="WP_147782666.1">
    <property type="nucleotide sequence ID" value="NZ_VRMG01000005.1"/>
</dbReference>
<proteinExistence type="predicted"/>
<evidence type="ECO:0000259" key="5">
    <source>
        <dbReference type="PROSITE" id="PS50949"/>
    </source>
</evidence>
<dbReference type="InterPro" id="IPR036390">
    <property type="entry name" value="WH_DNA-bd_sf"/>
</dbReference>
<dbReference type="Proteomes" id="UP000321379">
    <property type="component" value="Unassembled WGS sequence"/>
</dbReference>